<dbReference type="STRING" id="1178515.SY83_12315"/>
<keyword evidence="4" id="KW-1185">Reference proteome</keyword>
<feature type="compositionally biased region" description="Basic and acidic residues" evidence="1">
    <location>
        <begin position="111"/>
        <end position="124"/>
    </location>
</feature>
<evidence type="ECO:0000313" key="3">
    <source>
        <dbReference type="EMBL" id="ANE46930.1"/>
    </source>
</evidence>
<feature type="region of interest" description="Disordered" evidence="1">
    <location>
        <begin position="71"/>
        <end position="124"/>
    </location>
</feature>
<dbReference type="InterPro" id="IPR050404">
    <property type="entry name" value="Heme-degrading_MO"/>
</dbReference>
<sequence length="124" mass="13649">MLMVTNTIQIRKGHGEAVAERFKNSKGVHLMPGFKRMELLLSKENEEYEELKVCTLWESHDAFEGWVNSDSFKQAHGNRGGGKPSGDAGAEAPKQPPASEEGPVMLGAKLSKHEVLMTREAGEE</sequence>
<evidence type="ECO:0000256" key="1">
    <source>
        <dbReference type="SAM" id="MobiDB-lite"/>
    </source>
</evidence>
<gene>
    <name evidence="3" type="ORF">SY83_12315</name>
</gene>
<dbReference type="PANTHER" id="PTHR34474">
    <property type="entry name" value="SIGNAL TRANSDUCTION PROTEIN TRAP"/>
    <property type="match status" value="1"/>
</dbReference>
<dbReference type="AlphaFoldDB" id="A0A172TIU4"/>
<name>A0A172TIU4_9BACL</name>
<evidence type="ECO:0000313" key="4">
    <source>
        <dbReference type="Proteomes" id="UP000076927"/>
    </source>
</evidence>
<dbReference type="RefSeq" id="WP_068606883.1">
    <property type="nucleotide sequence ID" value="NZ_CP011388.1"/>
</dbReference>
<dbReference type="InterPro" id="IPR007138">
    <property type="entry name" value="ABM_dom"/>
</dbReference>
<dbReference type="Proteomes" id="UP000076927">
    <property type="component" value="Chromosome"/>
</dbReference>
<keyword evidence="3" id="KW-0503">Monooxygenase</keyword>
<reference evidence="3 4" key="1">
    <citation type="submission" date="2015-01" db="EMBL/GenBank/DDBJ databases">
        <title>Paenibacillus swuensis/DY6/whole genome sequencing.</title>
        <authorList>
            <person name="Kim M.K."/>
            <person name="Srinivasan S."/>
            <person name="Lee J.-J."/>
        </authorList>
    </citation>
    <scope>NUCLEOTIDE SEQUENCE [LARGE SCALE GENOMIC DNA]</scope>
    <source>
        <strain evidence="3 4">DY6</strain>
    </source>
</reference>
<proteinExistence type="predicted"/>
<dbReference type="GO" id="GO:0004497">
    <property type="term" value="F:monooxygenase activity"/>
    <property type="evidence" value="ECO:0007669"/>
    <property type="project" value="UniProtKB-KW"/>
</dbReference>
<dbReference type="InterPro" id="IPR011008">
    <property type="entry name" value="Dimeric_a/b-barrel"/>
</dbReference>
<dbReference type="PANTHER" id="PTHR34474:SF4">
    <property type="entry name" value="HEME OXYGENASE (STAPHYLOBILIN-PRODUCING) 1"/>
    <property type="match status" value="1"/>
</dbReference>
<feature type="domain" description="ABM" evidence="2">
    <location>
        <begin position="2"/>
        <end position="92"/>
    </location>
</feature>
<dbReference type="OrthoDB" id="384737at2"/>
<accession>A0A172TIU4</accession>
<dbReference type="PROSITE" id="PS51725">
    <property type="entry name" value="ABM"/>
    <property type="match status" value="1"/>
</dbReference>
<dbReference type="Gene3D" id="3.30.70.100">
    <property type="match status" value="1"/>
</dbReference>
<protein>
    <submittedName>
        <fullName evidence="3">Antibiotic biosynthesis monooxygenase</fullName>
    </submittedName>
</protein>
<dbReference type="PATRIC" id="fig|1178515.4.peg.2459"/>
<evidence type="ECO:0000259" key="2">
    <source>
        <dbReference type="PROSITE" id="PS51725"/>
    </source>
</evidence>
<dbReference type="EMBL" id="CP011388">
    <property type="protein sequence ID" value="ANE46930.1"/>
    <property type="molecule type" value="Genomic_DNA"/>
</dbReference>
<keyword evidence="3" id="KW-0560">Oxidoreductase</keyword>
<organism evidence="3 4">
    <name type="scientific">Paenibacillus swuensis</name>
    <dbReference type="NCBI Taxonomy" id="1178515"/>
    <lineage>
        <taxon>Bacteria</taxon>
        <taxon>Bacillati</taxon>
        <taxon>Bacillota</taxon>
        <taxon>Bacilli</taxon>
        <taxon>Bacillales</taxon>
        <taxon>Paenibacillaceae</taxon>
        <taxon>Paenibacillus</taxon>
    </lineage>
</organism>
<dbReference type="Pfam" id="PF03992">
    <property type="entry name" value="ABM"/>
    <property type="match status" value="1"/>
</dbReference>
<dbReference type="KEGG" id="pswu:SY83_12315"/>
<dbReference type="SUPFAM" id="SSF54909">
    <property type="entry name" value="Dimeric alpha+beta barrel"/>
    <property type="match status" value="1"/>
</dbReference>